<proteinExistence type="predicted"/>
<organism evidence="1">
    <name type="scientific">Nothobranchius korthausae</name>
    <dbReference type="NCBI Taxonomy" id="1143690"/>
    <lineage>
        <taxon>Eukaryota</taxon>
        <taxon>Metazoa</taxon>
        <taxon>Chordata</taxon>
        <taxon>Craniata</taxon>
        <taxon>Vertebrata</taxon>
        <taxon>Euteleostomi</taxon>
        <taxon>Actinopterygii</taxon>
        <taxon>Neopterygii</taxon>
        <taxon>Teleostei</taxon>
        <taxon>Neoteleostei</taxon>
        <taxon>Acanthomorphata</taxon>
        <taxon>Ovalentaria</taxon>
        <taxon>Atherinomorphae</taxon>
        <taxon>Cyprinodontiformes</taxon>
        <taxon>Nothobranchiidae</taxon>
        <taxon>Nothobranchius</taxon>
    </lineage>
</organism>
<feature type="non-terminal residue" evidence="1">
    <location>
        <position position="1"/>
    </location>
</feature>
<dbReference type="EMBL" id="HAEC01010210">
    <property type="protein sequence ID" value="SBQ78426.1"/>
    <property type="molecule type" value="Transcribed_RNA"/>
</dbReference>
<name>A0A1A8H2L2_9TELE</name>
<reference evidence="1" key="2">
    <citation type="submission" date="2016-06" db="EMBL/GenBank/DDBJ databases">
        <title>The genome of a short-lived fish provides insights into sex chromosome evolution and the genetic control of aging.</title>
        <authorList>
            <person name="Reichwald K."/>
            <person name="Felder M."/>
            <person name="Petzold A."/>
            <person name="Koch P."/>
            <person name="Groth M."/>
            <person name="Platzer M."/>
        </authorList>
    </citation>
    <scope>NUCLEOTIDE SEQUENCE</scope>
    <source>
        <tissue evidence="1">Brain</tissue>
    </source>
</reference>
<dbReference type="AlphaFoldDB" id="A0A1A8H2L2"/>
<sequence length="32" mass="3765">PQTPQHRGHQLWRRWGSTLRALSTLLHHPSLP</sequence>
<protein>
    <submittedName>
        <fullName evidence="1">Zinc finger, ZZ-type with EF hand domain 1</fullName>
    </submittedName>
</protein>
<evidence type="ECO:0000313" key="1">
    <source>
        <dbReference type="EMBL" id="SBQ78426.1"/>
    </source>
</evidence>
<accession>A0A1A8H2L2</accession>
<reference evidence="1" key="1">
    <citation type="submission" date="2016-05" db="EMBL/GenBank/DDBJ databases">
        <authorList>
            <person name="Lavstsen T."/>
            <person name="Jespersen J.S."/>
        </authorList>
    </citation>
    <scope>NUCLEOTIDE SEQUENCE</scope>
    <source>
        <tissue evidence="1">Brain</tissue>
    </source>
</reference>
<gene>
    <name evidence="1" type="primary">ZZEF1</name>
</gene>